<evidence type="ECO:0000256" key="7">
    <source>
        <dbReference type="ARBA" id="ARBA00047899"/>
    </source>
</evidence>
<evidence type="ECO:0000313" key="16">
    <source>
        <dbReference type="EMBL" id="KAF6032649.1"/>
    </source>
</evidence>
<dbReference type="InterPro" id="IPR000719">
    <property type="entry name" value="Prot_kinase_dom"/>
</dbReference>
<comment type="caution">
    <text evidence="16">The sequence shown here is derived from an EMBL/GenBank/DDBJ whole genome shotgun (WGS) entry which is preliminary data.</text>
</comment>
<keyword evidence="6 10" id="KW-0067">ATP-binding</keyword>
<dbReference type="Pfam" id="PF00069">
    <property type="entry name" value="Pkinase"/>
    <property type="match status" value="1"/>
</dbReference>
<evidence type="ECO:0000256" key="6">
    <source>
        <dbReference type="ARBA" id="ARBA00022840"/>
    </source>
</evidence>
<organism evidence="16 17">
    <name type="scientific">Bugula neritina</name>
    <name type="common">Brown bryozoan</name>
    <name type="synonym">Sertularia neritina</name>
    <dbReference type="NCBI Taxonomy" id="10212"/>
    <lineage>
        <taxon>Eukaryota</taxon>
        <taxon>Metazoa</taxon>
        <taxon>Spiralia</taxon>
        <taxon>Lophotrochozoa</taxon>
        <taxon>Bryozoa</taxon>
        <taxon>Gymnolaemata</taxon>
        <taxon>Cheilostomatida</taxon>
        <taxon>Flustrina</taxon>
        <taxon>Buguloidea</taxon>
        <taxon>Bugulidae</taxon>
        <taxon>Bugula</taxon>
    </lineage>
</organism>
<evidence type="ECO:0000256" key="8">
    <source>
        <dbReference type="ARBA" id="ARBA00048679"/>
    </source>
</evidence>
<dbReference type="GO" id="GO:0005524">
    <property type="term" value="F:ATP binding"/>
    <property type="evidence" value="ECO:0007669"/>
    <property type="project" value="UniProtKB-UniRule"/>
</dbReference>
<dbReference type="InterPro" id="IPR017441">
    <property type="entry name" value="Protein_kinase_ATP_BS"/>
</dbReference>
<evidence type="ECO:0000256" key="10">
    <source>
        <dbReference type="PIRSR" id="PIRSR630616-2"/>
    </source>
</evidence>
<comment type="similarity">
    <text evidence="13">Belongs to the protein kinase superfamily.</text>
</comment>
<comment type="catalytic activity">
    <reaction evidence="8">
        <text>L-seryl-[protein] + ATP = O-phospho-L-seryl-[protein] + ADP + H(+)</text>
        <dbReference type="Rhea" id="RHEA:17989"/>
        <dbReference type="Rhea" id="RHEA-COMP:9863"/>
        <dbReference type="Rhea" id="RHEA-COMP:11604"/>
        <dbReference type="ChEBI" id="CHEBI:15378"/>
        <dbReference type="ChEBI" id="CHEBI:29999"/>
        <dbReference type="ChEBI" id="CHEBI:30616"/>
        <dbReference type="ChEBI" id="CHEBI:83421"/>
        <dbReference type="ChEBI" id="CHEBI:456216"/>
        <dbReference type="EC" id="2.7.11.1"/>
    </reaction>
</comment>
<feature type="region of interest" description="Disordered" evidence="14">
    <location>
        <begin position="378"/>
        <end position="432"/>
    </location>
</feature>
<proteinExistence type="inferred from homology"/>
<evidence type="ECO:0000256" key="11">
    <source>
        <dbReference type="PIRSR" id="PIRSR630616-3"/>
    </source>
</evidence>
<keyword evidence="17" id="KW-1185">Reference proteome</keyword>
<evidence type="ECO:0000256" key="12">
    <source>
        <dbReference type="PROSITE-ProRule" id="PRU10141"/>
    </source>
</evidence>
<feature type="binding site" evidence="10 12">
    <location>
        <position position="123"/>
    </location>
    <ligand>
        <name>ATP</name>
        <dbReference type="ChEBI" id="CHEBI:30616"/>
    </ligand>
</feature>
<accession>A0A7J7K1Z0</accession>
<dbReference type="SUPFAM" id="SSF56112">
    <property type="entry name" value="Protein kinase-like (PK-like)"/>
    <property type="match status" value="1"/>
</dbReference>
<feature type="binding site" evidence="10">
    <location>
        <begin position="220"/>
        <end position="221"/>
    </location>
    <ligand>
        <name>ATP</name>
        <dbReference type="ChEBI" id="CHEBI:30616"/>
    </ligand>
</feature>
<evidence type="ECO:0000256" key="3">
    <source>
        <dbReference type="ARBA" id="ARBA00022679"/>
    </source>
</evidence>
<dbReference type="OrthoDB" id="541276at2759"/>
<reference evidence="16" key="1">
    <citation type="submission" date="2020-06" db="EMBL/GenBank/DDBJ databases">
        <title>Draft genome of Bugula neritina, a colonial animal packing powerful symbionts and potential medicines.</title>
        <authorList>
            <person name="Rayko M."/>
        </authorList>
    </citation>
    <scope>NUCLEOTIDE SEQUENCE [LARGE SCALE GENOMIC DNA]</scope>
    <source>
        <strain evidence="16">Kwan_BN1</strain>
    </source>
</reference>
<dbReference type="AlphaFoldDB" id="A0A7J7K1Z0"/>
<protein>
    <recommendedName>
        <fullName evidence="1">non-specific serine/threonine protein kinase</fullName>
        <ecNumber evidence="1">2.7.11.1</ecNumber>
    </recommendedName>
</protein>
<name>A0A7J7K1Z0_BUGNE</name>
<dbReference type="InterPro" id="IPR008271">
    <property type="entry name" value="Ser/Thr_kinase_AS"/>
</dbReference>
<keyword evidence="2 13" id="KW-0723">Serine/threonine-protein kinase</keyword>
<gene>
    <name evidence="16" type="ORF">EB796_009043</name>
</gene>
<dbReference type="FunFam" id="3.30.200.20:FF:000003">
    <property type="entry name" value="Non-specific serine/threonine protein kinase"/>
    <property type="match status" value="1"/>
</dbReference>
<evidence type="ECO:0000256" key="13">
    <source>
        <dbReference type="RuleBase" id="RU000304"/>
    </source>
</evidence>
<keyword evidence="3" id="KW-0808">Transferase</keyword>
<dbReference type="PANTHER" id="PTHR24350">
    <property type="entry name" value="SERINE/THREONINE-PROTEIN KINASE IAL-RELATED"/>
    <property type="match status" value="1"/>
</dbReference>
<keyword evidence="4 10" id="KW-0547">Nucleotide-binding</keyword>
<dbReference type="EMBL" id="VXIV02001491">
    <property type="protein sequence ID" value="KAF6032649.1"/>
    <property type="molecule type" value="Genomic_DNA"/>
</dbReference>
<feature type="cross-link" description="Glycyl lysine isopeptide (Lys-Gly) (interchain with G-Cter in SUMO2)" evidence="11">
    <location>
        <position position="218"/>
    </location>
</feature>
<feature type="binding site" evidence="10">
    <location>
        <position position="239"/>
    </location>
    <ligand>
        <name>ATP</name>
        <dbReference type="ChEBI" id="CHEBI:30616"/>
    </ligand>
</feature>
<evidence type="ECO:0000259" key="15">
    <source>
        <dbReference type="PROSITE" id="PS50011"/>
    </source>
</evidence>
<dbReference type="EC" id="2.7.11.1" evidence="1"/>
<keyword evidence="5" id="KW-0418">Kinase</keyword>
<evidence type="ECO:0000256" key="5">
    <source>
        <dbReference type="ARBA" id="ARBA00022777"/>
    </source>
</evidence>
<evidence type="ECO:0000256" key="2">
    <source>
        <dbReference type="ARBA" id="ARBA00022527"/>
    </source>
</evidence>
<evidence type="ECO:0000256" key="14">
    <source>
        <dbReference type="SAM" id="MobiDB-lite"/>
    </source>
</evidence>
<dbReference type="InterPro" id="IPR011009">
    <property type="entry name" value="Kinase-like_dom_sf"/>
</dbReference>
<feature type="domain" description="Protein kinase" evidence="15">
    <location>
        <begin position="94"/>
        <end position="356"/>
    </location>
</feature>
<sequence length="432" mass="48766">MSLHIVGGLLIKRFGKTGIRSVNLLRFRLAQEFLLKYNVIGSCDWKFHSIPIISPVILTMSSTLQVNKRPSQLDKPATVPHTRVDDELELDNMFSMGKRLGQGSFGIVREAVDISSGKKWAVKAVNKEKAGSSAVKLLEREVSILKRVNHEHIIHLEQVFETSKKMYLVMELCEHGELANLLKVQHHFKEEEVTPIIRDLASAISYLHKNDIVHRDLKLENILVHRNEESGDLHIKVTDFGLSVVKDGVGHENMMQQFCGTPIYMPPEIVDNKTYSQQCDVWAMGVIAYYLLTGSPPFKARDEESLYDYIKKGDIDFQGEHIRDCSASAHECIQGMLKVDPAHRLTASEVLDHHWITGVQNGSANVLVLMKKWKDELNEDGEDDTGHSSSTEQEISESPDEGQQPKNNKSELKSQNNLSKSIVVREQVPSQL</sequence>
<dbReference type="FunFam" id="1.10.510.10:FF:000571">
    <property type="entry name" value="Maternal embryonic leucine zipper kinase"/>
    <property type="match status" value="1"/>
</dbReference>
<feature type="active site" description="Proton acceptor" evidence="9">
    <location>
        <position position="216"/>
    </location>
</feature>
<dbReference type="Gene3D" id="1.10.510.10">
    <property type="entry name" value="Transferase(Phosphotransferase) domain 1"/>
    <property type="match status" value="1"/>
</dbReference>
<evidence type="ECO:0000256" key="1">
    <source>
        <dbReference type="ARBA" id="ARBA00012513"/>
    </source>
</evidence>
<comment type="catalytic activity">
    <reaction evidence="7">
        <text>L-threonyl-[protein] + ATP = O-phospho-L-threonyl-[protein] + ADP + H(+)</text>
        <dbReference type="Rhea" id="RHEA:46608"/>
        <dbReference type="Rhea" id="RHEA-COMP:11060"/>
        <dbReference type="Rhea" id="RHEA-COMP:11605"/>
        <dbReference type="ChEBI" id="CHEBI:15378"/>
        <dbReference type="ChEBI" id="CHEBI:30013"/>
        <dbReference type="ChEBI" id="CHEBI:30616"/>
        <dbReference type="ChEBI" id="CHEBI:61977"/>
        <dbReference type="ChEBI" id="CHEBI:456216"/>
        <dbReference type="EC" id="2.7.11.1"/>
    </reaction>
</comment>
<dbReference type="SMART" id="SM00220">
    <property type="entry name" value="S_TKc"/>
    <property type="match status" value="1"/>
</dbReference>
<dbReference type="Proteomes" id="UP000593567">
    <property type="component" value="Unassembled WGS sequence"/>
</dbReference>
<dbReference type="PROSITE" id="PS00107">
    <property type="entry name" value="PROTEIN_KINASE_ATP"/>
    <property type="match status" value="1"/>
</dbReference>
<dbReference type="PROSITE" id="PS00108">
    <property type="entry name" value="PROTEIN_KINASE_ST"/>
    <property type="match status" value="1"/>
</dbReference>
<evidence type="ECO:0000256" key="4">
    <source>
        <dbReference type="ARBA" id="ARBA00022741"/>
    </source>
</evidence>
<dbReference type="PROSITE" id="PS50011">
    <property type="entry name" value="PROTEIN_KINASE_DOM"/>
    <property type="match status" value="1"/>
</dbReference>
<evidence type="ECO:0000256" key="9">
    <source>
        <dbReference type="PIRSR" id="PIRSR630616-1"/>
    </source>
</evidence>
<evidence type="ECO:0000313" key="17">
    <source>
        <dbReference type="Proteomes" id="UP000593567"/>
    </source>
</evidence>
<dbReference type="GO" id="GO:0004674">
    <property type="term" value="F:protein serine/threonine kinase activity"/>
    <property type="evidence" value="ECO:0007669"/>
    <property type="project" value="UniProtKB-KW"/>
</dbReference>
<dbReference type="InterPro" id="IPR030616">
    <property type="entry name" value="Aur-like"/>
</dbReference>